<dbReference type="SMART" id="SM00829">
    <property type="entry name" value="PKS_ER"/>
    <property type="match status" value="1"/>
</dbReference>
<dbReference type="PANTHER" id="PTHR45348:SF1">
    <property type="entry name" value="TRANS-ENOYL REDUCTASE STHE"/>
    <property type="match status" value="1"/>
</dbReference>
<keyword evidence="8" id="KW-1185">Reference proteome</keyword>
<proteinExistence type="inferred from homology"/>
<dbReference type="InterPro" id="IPR020843">
    <property type="entry name" value="ER"/>
</dbReference>
<dbReference type="Pfam" id="PF08240">
    <property type="entry name" value="ADH_N"/>
    <property type="match status" value="1"/>
</dbReference>
<dbReference type="Pfam" id="PF00107">
    <property type="entry name" value="ADH_zinc_N"/>
    <property type="match status" value="1"/>
</dbReference>
<dbReference type="Gene3D" id="3.40.50.720">
    <property type="entry name" value="NAD(P)-binding Rossmann-like Domain"/>
    <property type="match status" value="1"/>
</dbReference>
<dbReference type="InterPro" id="IPR013149">
    <property type="entry name" value="ADH-like_C"/>
</dbReference>
<keyword evidence="4" id="KW-0521">NADP</keyword>
<dbReference type="InterPro" id="IPR011032">
    <property type="entry name" value="GroES-like_sf"/>
</dbReference>
<dbReference type="SUPFAM" id="SSF50129">
    <property type="entry name" value="GroES-like"/>
    <property type="match status" value="1"/>
</dbReference>
<dbReference type="GO" id="GO:0016651">
    <property type="term" value="F:oxidoreductase activity, acting on NAD(P)H"/>
    <property type="evidence" value="ECO:0007669"/>
    <property type="project" value="InterPro"/>
</dbReference>
<evidence type="ECO:0000313" key="7">
    <source>
        <dbReference type="EMBL" id="TVY19820.1"/>
    </source>
</evidence>
<evidence type="ECO:0000256" key="5">
    <source>
        <dbReference type="ARBA" id="ARBA00023002"/>
    </source>
</evidence>
<accession>A0A8T9BI93</accession>
<name>A0A8T9BI93_9HELO</name>
<dbReference type="GO" id="GO:0000166">
    <property type="term" value="F:nucleotide binding"/>
    <property type="evidence" value="ECO:0007669"/>
    <property type="project" value="UniProtKB-KW"/>
</dbReference>
<gene>
    <name evidence="7" type="primary">fsa3_1</name>
    <name evidence="7" type="ORF">LARI1_G004720</name>
</gene>
<dbReference type="InterPro" id="IPR013154">
    <property type="entry name" value="ADH-like_N"/>
</dbReference>
<comment type="subunit">
    <text evidence="2">Monomer.</text>
</comment>
<organism evidence="7 8">
    <name type="scientific">Lachnellula arida</name>
    <dbReference type="NCBI Taxonomy" id="1316785"/>
    <lineage>
        <taxon>Eukaryota</taxon>
        <taxon>Fungi</taxon>
        <taxon>Dikarya</taxon>
        <taxon>Ascomycota</taxon>
        <taxon>Pezizomycotina</taxon>
        <taxon>Leotiomycetes</taxon>
        <taxon>Helotiales</taxon>
        <taxon>Lachnaceae</taxon>
        <taxon>Lachnellula</taxon>
    </lineage>
</organism>
<dbReference type="EMBL" id="QGMF01000085">
    <property type="protein sequence ID" value="TVY19820.1"/>
    <property type="molecule type" value="Genomic_DNA"/>
</dbReference>
<dbReference type="SUPFAM" id="SSF51735">
    <property type="entry name" value="NAD(P)-binding Rossmann-fold domains"/>
    <property type="match status" value="1"/>
</dbReference>
<dbReference type="Proteomes" id="UP000469559">
    <property type="component" value="Unassembled WGS sequence"/>
</dbReference>
<dbReference type="Gene3D" id="3.90.180.10">
    <property type="entry name" value="Medium-chain alcohol dehydrogenases, catalytic domain"/>
    <property type="match status" value="1"/>
</dbReference>
<evidence type="ECO:0000256" key="4">
    <source>
        <dbReference type="ARBA" id="ARBA00022857"/>
    </source>
</evidence>
<reference evidence="7 8" key="1">
    <citation type="submission" date="2018-05" db="EMBL/GenBank/DDBJ databases">
        <title>Whole genome sequencing for identification of molecular markers to develop diagnostic detection tools for the regulated plant pathogen Lachnellula willkommii.</title>
        <authorList>
            <person name="Giroux E."/>
            <person name="Bilodeau G."/>
        </authorList>
    </citation>
    <scope>NUCLEOTIDE SEQUENCE [LARGE SCALE GENOMIC DNA]</scope>
    <source>
        <strain evidence="7 8">CBS 203.66</strain>
    </source>
</reference>
<dbReference type="CDD" id="cd08249">
    <property type="entry name" value="enoyl_reductase_like"/>
    <property type="match status" value="1"/>
</dbReference>
<evidence type="ECO:0000259" key="6">
    <source>
        <dbReference type="SMART" id="SM00829"/>
    </source>
</evidence>
<evidence type="ECO:0000256" key="3">
    <source>
        <dbReference type="ARBA" id="ARBA00022741"/>
    </source>
</evidence>
<protein>
    <submittedName>
        <fullName evidence="7">Trans-enoyl reductase fsa3</fullName>
    </submittedName>
</protein>
<dbReference type="PANTHER" id="PTHR45348">
    <property type="entry name" value="HYPOTHETICAL OXIDOREDUCTASE (EUROFUNG)"/>
    <property type="match status" value="1"/>
</dbReference>
<sequence length="365" mass="38819">MSLPQHHTVIVAEARGKLVVRSNAPIPPLEDDMVLVKTAAVAINPHDAKTLEYSVVPNAIVGGDFAGTVVALGADALASGRVAVGDRVAGTVLGMNKLRPDIGAFAEYVNAMADFLLKIPDDMSFEDAATLPLGAGTALYALFSELHIPASLDQLGAERGVKEARDDLEFVLVAGGSSATGTRAIQLLKLAGLRPIATCSPANFDLVLRFGAEKGFDYHSASCASDIRAYTNDELAFALDCIVQAETTQLCYTALGRAGGRYVALEPFREAVAQTRLSLQPSWFMAPSLVGIEVDMHGEFAREANPENRVFGTRAFAAMQRLLDHGLVDTHPVKVMPGGWEDVVRGVGIMWTEPPSGCKLVYPVS</sequence>
<dbReference type="OrthoDB" id="48317at2759"/>
<dbReference type="InterPro" id="IPR047122">
    <property type="entry name" value="Trans-enoyl_RdTase-like"/>
</dbReference>
<dbReference type="AlphaFoldDB" id="A0A8T9BI93"/>
<evidence type="ECO:0000256" key="1">
    <source>
        <dbReference type="ARBA" id="ARBA00008072"/>
    </source>
</evidence>
<feature type="domain" description="Enoyl reductase (ER)" evidence="6">
    <location>
        <begin position="16"/>
        <end position="338"/>
    </location>
</feature>
<keyword evidence="5" id="KW-0560">Oxidoreductase</keyword>
<dbReference type="InterPro" id="IPR036291">
    <property type="entry name" value="NAD(P)-bd_dom_sf"/>
</dbReference>
<comment type="caution">
    <text evidence="7">The sequence shown here is derived from an EMBL/GenBank/DDBJ whole genome shotgun (WGS) entry which is preliminary data.</text>
</comment>
<evidence type="ECO:0000256" key="2">
    <source>
        <dbReference type="ARBA" id="ARBA00011245"/>
    </source>
</evidence>
<comment type="similarity">
    <text evidence="1">Belongs to the zinc-containing alcohol dehydrogenase family.</text>
</comment>
<keyword evidence="3" id="KW-0547">Nucleotide-binding</keyword>
<evidence type="ECO:0000313" key="8">
    <source>
        <dbReference type="Proteomes" id="UP000469559"/>
    </source>
</evidence>